<comment type="caution">
    <text evidence="4">The sequence shown here is derived from an EMBL/GenBank/DDBJ whole genome shotgun (WGS) entry which is preliminary data.</text>
</comment>
<dbReference type="Gene3D" id="3.40.50.1820">
    <property type="entry name" value="alpha/beta hydrolase"/>
    <property type="match status" value="1"/>
</dbReference>
<sequence length="398" mass="41496">MTAEPRRLPSLIVATMLAIVIALSQLPAILPSSWLQPLLASPWSQYGIVSISVARDELGGWVVLLAIVAALLAWRALRARRSVVRRSVGAVAGLALLGSAVTSGLLLYTSIDQGAGFRPFAPLVPTAGGHGGPDETLTVGRADGEALRADLYRPSGDEDAPVVLYIHGGGFDGGARNPNALNRYLADRGYAVLDVDYRLARPDRPTWDLATADIGCALSWLGREGPAFGLDTERVALLGESAGGNLALNAAYRSQSGDLEPSCGSADDLPQVSAVIGGYPVVDLTGDEAQTGLGRLMGEVYIGGAPDEFPDRYAAIDPASHVAADSPPTLVYHGTRDHLVLPGPVEDFVATIREAGVTTRYTAIPATDHGAGSLLGTSTWGTGIIQAVVVQWLDAHVA</sequence>
<dbReference type="Pfam" id="PF20434">
    <property type="entry name" value="BD-FAE"/>
    <property type="match status" value="1"/>
</dbReference>
<dbReference type="GO" id="GO:0016787">
    <property type="term" value="F:hydrolase activity"/>
    <property type="evidence" value="ECO:0007669"/>
    <property type="project" value="UniProtKB-KW"/>
</dbReference>
<dbReference type="SUPFAM" id="SSF53474">
    <property type="entry name" value="alpha/beta-Hydrolases"/>
    <property type="match status" value="1"/>
</dbReference>
<dbReference type="Proteomes" id="UP000316988">
    <property type="component" value="Unassembled WGS sequence"/>
</dbReference>
<dbReference type="PANTHER" id="PTHR48081">
    <property type="entry name" value="AB HYDROLASE SUPERFAMILY PROTEIN C4A8.06C"/>
    <property type="match status" value="1"/>
</dbReference>
<dbReference type="OrthoDB" id="255603at2"/>
<proteinExistence type="predicted"/>
<keyword evidence="1 4" id="KW-0378">Hydrolase</keyword>
<keyword evidence="2" id="KW-0472">Membrane</keyword>
<dbReference type="InterPro" id="IPR029058">
    <property type="entry name" value="AB_hydrolase_fold"/>
</dbReference>
<dbReference type="InterPro" id="IPR049492">
    <property type="entry name" value="BD-FAE-like_dom"/>
</dbReference>
<dbReference type="AlphaFoldDB" id="A0A554RV01"/>
<feature type="transmembrane region" description="Helical" evidence="2">
    <location>
        <begin position="58"/>
        <end position="77"/>
    </location>
</feature>
<feature type="domain" description="BD-FAE-like" evidence="3">
    <location>
        <begin position="150"/>
        <end position="341"/>
    </location>
</feature>
<keyword evidence="5" id="KW-1185">Reference proteome</keyword>
<keyword evidence="2" id="KW-1133">Transmembrane helix</keyword>
<dbReference type="RefSeq" id="WP_143914483.1">
    <property type="nucleotide sequence ID" value="NZ_VLNT01000017.1"/>
</dbReference>
<protein>
    <submittedName>
        <fullName evidence="4">Alpha/beta hydrolase</fullName>
    </submittedName>
</protein>
<keyword evidence="2" id="KW-0812">Transmembrane</keyword>
<dbReference type="InterPro" id="IPR050300">
    <property type="entry name" value="GDXG_lipolytic_enzyme"/>
</dbReference>
<evidence type="ECO:0000313" key="5">
    <source>
        <dbReference type="Proteomes" id="UP000316988"/>
    </source>
</evidence>
<accession>A0A554RV01</accession>
<evidence type="ECO:0000259" key="3">
    <source>
        <dbReference type="Pfam" id="PF20434"/>
    </source>
</evidence>
<organism evidence="4 5">
    <name type="scientific">Aeromicrobium piscarium</name>
    <dbReference type="NCBI Taxonomy" id="2590901"/>
    <lineage>
        <taxon>Bacteria</taxon>
        <taxon>Bacillati</taxon>
        <taxon>Actinomycetota</taxon>
        <taxon>Actinomycetes</taxon>
        <taxon>Propionibacteriales</taxon>
        <taxon>Nocardioidaceae</taxon>
        <taxon>Aeromicrobium</taxon>
    </lineage>
</organism>
<name>A0A554RV01_9ACTN</name>
<dbReference type="EMBL" id="VLNT01000017">
    <property type="protein sequence ID" value="TSD57855.1"/>
    <property type="molecule type" value="Genomic_DNA"/>
</dbReference>
<feature type="transmembrane region" description="Helical" evidence="2">
    <location>
        <begin position="12"/>
        <end position="30"/>
    </location>
</feature>
<gene>
    <name evidence="4" type="ORF">FNM00_15650</name>
</gene>
<reference evidence="4 5" key="1">
    <citation type="submission" date="2019-07" db="EMBL/GenBank/DDBJ databases">
        <authorList>
            <person name="Zhao L.H."/>
        </authorList>
    </citation>
    <scope>NUCLEOTIDE SEQUENCE [LARGE SCALE GENOMIC DNA]</scope>
    <source>
        <strain evidence="4 5">Co35</strain>
    </source>
</reference>
<evidence type="ECO:0000313" key="4">
    <source>
        <dbReference type="EMBL" id="TSD57855.1"/>
    </source>
</evidence>
<evidence type="ECO:0000256" key="1">
    <source>
        <dbReference type="ARBA" id="ARBA00022801"/>
    </source>
</evidence>
<evidence type="ECO:0000256" key="2">
    <source>
        <dbReference type="SAM" id="Phobius"/>
    </source>
</evidence>
<feature type="transmembrane region" description="Helical" evidence="2">
    <location>
        <begin position="89"/>
        <end position="108"/>
    </location>
</feature>